<dbReference type="AlphaFoldDB" id="A0AAN6X1N5"/>
<sequence>MSEPRRSGRIAAKIAAAKAAADADAKTAAKTTAKTAPKTAPKKVTKKQPANKKQPAAVGTVTRQQHDALQRALDDALERIDELETQVEGLEAQINAQPDFGLLQKRITDLENSRDELEKEDKRIQKRNIELDDELDRLKEKLTALTNKVENAENPEVDEEEEDDEHDYYEHGPGIV</sequence>
<evidence type="ECO:0000256" key="1">
    <source>
        <dbReference type="SAM" id="MobiDB-lite"/>
    </source>
</evidence>
<feature type="region of interest" description="Disordered" evidence="1">
    <location>
        <begin position="148"/>
        <end position="176"/>
    </location>
</feature>
<feature type="compositionally biased region" description="Basic residues" evidence="1">
    <location>
        <begin position="40"/>
        <end position="50"/>
    </location>
</feature>
<gene>
    <name evidence="2" type="ORF">QBC35DRAFT_470153</name>
</gene>
<evidence type="ECO:0000313" key="3">
    <source>
        <dbReference type="Proteomes" id="UP001302126"/>
    </source>
</evidence>
<feature type="region of interest" description="Disordered" evidence="1">
    <location>
        <begin position="18"/>
        <end position="67"/>
    </location>
</feature>
<dbReference type="Proteomes" id="UP001302126">
    <property type="component" value="Unassembled WGS sequence"/>
</dbReference>
<accession>A0AAN6X1N5</accession>
<keyword evidence="3" id="KW-1185">Reference proteome</keyword>
<organism evidence="2 3">
    <name type="scientific">Podospora australis</name>
    <dbReference type="NCBI Taxonomy" id="1536484"/>
    <lineage>
        <taxon>Eukaryota</taxon>
        <taxon>Fungi</taxon>
        <taxon>Dikarya</taxon>
        <taxon>Ascomycota</taxon>
        <taxon>Pezizomycotina</taxon>
        <taxon>Sordariomycetes</taxon>
        <taxon>Sordariomycetidae</taxon>
        <taxon>Sordariales</taxon>
        <taxon>Podosporaceae</taxon>
        <taxon>Podospora</taxon>
    </lineage>
</organism>
<feature type="compositionally biased region" description="Low complexity" evidence="1">
    <location>
        <begin position="28"/>
        <end position="39"/>
    </location>
</feature>
<comment type="caution">
    <text evidence="2">The sequence shown here is derived from an EMBL/GenBank/DDBJ whole genome shotgun (WGS) entry which is preliminary data.</text>
</comment>
<feature type="compositionally biased region" description="Acidic residues" evidence="1">
    <location>
        <begin position="153"/>
        <end position="167"/>
    </location>
</feature>
<reference evidence="2" key="2">
    <citation type="submission" date="2023-05" db="EMBL/GenBank/DDBJ databases">
        <authorList>
            <consortium name="Lawrence Berkeley National Laboratory"/>
            <person name="Steindorff A."/>
            <person name="Hensen N."/>
            <person name="Bonometti L."/>
            <person name="Westerberg I."/>
            <person name="Brannstrom I.O."/>
            <person name="Guillou S."/>
            <person name="Cros-Aarteil S."/>
            <person name="Calhoun S."/>
            <person name="Haridas S."/>
            <person name="Kuo A."/>
            <person name="Mondo S."/>
            <person name="Pangilinan J."/>
            <person name="Riley R."/>
            <person name="Labutti K."/>
            <person name="Andreopoulos B."/>
            <person name="Lipzen A."/>
            <person name="Chen C."/>
            <person name="Yanf M."/>
            <person name="Daum C."/>
            <person name="Ng V."/>
            <person name="Clum A."/>
            <person name="Ohm R."/>
            <person name="Martin F."/>
            <person name="Silar P."/>
            <person name="Natvig D."/>
            <person name="Lalanne C."/>
            <person name="Gautier V."/>
            <person name="Ament-Velasquez S.L."/>
            <person name="Kruys A."/>
            <person name="Hutchinson M.I."/>
            <person name="Powell A.J."/>
            <person name="Barry K."/>
            <person name="Miller A.N."/>
            <person name="Grigoriev I.V."/>
            <person name="Debuchy R."/>
            <person name="Gladieux P."/>
            <person name="Thoren M.H."/>
            <person name="Johannesson H."/>
        </authorList>
    </citation>
    <scope>NUCLEOTIDE SEQUENCE</scope>
    <source>
        <strain evidence="2">PSN309</strain>
    </source>
</reference>
<evidence type="ECO:0000313" key="2">
    <source>
        <dbReference type="EMBL" id="KAK4192349.1"/>
    </source>
</evidence>
<proteinExistence type="predicted"/>
<protein>
    <submittedName>
        <fullName evidence="2">Uncharacterized protein</fullName>
    </submittedName>
</protein>
<dbReference type="EMBL" id="MU864355">
    <property type="protein sequence ID" value="KAK4192349.1"/>
    <property type="molecule type" value="Genomic_DNA"/>
</dbReference>
<reference evidence="2" key="1">
    <citation type="journal article" date="2023" name="Mol. Phylogenet. Evol.">
        <title>Genome-scale phylogeny and comparative genomics of the fungal order Sordariales.</title>
        <authorList>
            <person name="Hensen N."/>
            <person name="Bonometti L."/>
            <person name="Westerberg I."/>
            <person name="Brannstrom I.O."/>
            <person name="Guillou S."/>
            <person name="Cros-Aarteil S."/>
            <person name="Calhoun S."/>
            <person name="Haridas S."/>
            <person name="Kuo A."/>
            <person name="Mondo S."/>
            <person name="Pangilinan J."/>
            <person name="Riley R."/>
            <person name="LaButti K."/>
            <person name="Andreopoulos B."/>
            <person name="Lipzen A."/>
            <person name="Chen C."/>
            <person name="Yan M."/>
            <person name="Daum C."/>
            <person name="Ng V."/>
            <person name="Clum A."/>
            <person name="Steindorff A."/>
            <person name="Ohm R.A."/>
            <person name="Martin F."/>
            <person name="Silar P."/>
            <person name="Natvig D.O."/>
            <person name="Lalanne C."/>
            <person name="Gautier V."/>
            <person name="Ament-Velasquez S.L."/>
            <person name="Kruys A."/>
            <person name="Hutchinson M.I."/>
            <person name="Powell A.J."/>
            <person name="Barry K."/>
            <person name="Miller A.N."/>
            <person name="Grigoriev I.V."/>
            <person name="Debuchy R."/>
            <person name="Gladieux P."/>
            <person name="Hiltunen Thoren M."/>
            <person name="Johannesson H."/>
        </authorList>
    </citation>
    <scope>NUCLEOTIDE SEQUENCE</scope>
    <source>
        <strain evidence="2">PSN309</strain>
    </source>
</reference>
<name>A0AAN6X1N5_9PEZI</name>